<organism evidence="2 3">
    <name type="scientific">Ajellomyces capsulatus (strain H143)</name>
    <name type="common">Darling's disease fungus</name>
    <name type="synonym">Histoplasma capsulatum</name>
    <dbReference type="NCBI Taxonomy" id="544712"/>
    <lineage>
        <taxon>Eukaryota</taxon>
        <taxon>Fungi</taxon>
        <taxon>Dikarya</taxon>
        <taxon>Ascomycota</taxon>
        <taxon>Pezizomycotina</taxon>
        <taxon>Eurotiomycetes</taxon>
        <taxon>Eurotiomycetidae</taxon>
        <taxon>Onygenales</taxon>
        <taxon>Ajellomycetaceae</taxon>
        <taxon>Histoplasma</taxon>
    </lineage>
</organism>
<name>C6HEH1_AJECH</name>
<dbReference type="PANTHER" id="PTHR43606:SF2">
    <property type="entry name" value="ALKALINE PHOSPHATASE FAMILY PROTEIN (AFU_ORTHOLOGUE AFUA_5G03860)"/>
    <property type="match status" value="1"/>
</dbReference>
<dbReference type="CDD" id="cd06546">
    <property type="entry name" value="GH18_CTS3_chitinase"/>
    <property type="match status" value="1"/>
</dbReference>
<protein>
    <submittedName>
        <fullName evidence="2">Alkaline phosphatase</fullName>
    </submittedName>
</protein>
<dbReference type="OrthoDB" id="2100241at2759"/>
<dbReference type="InterPro" id="IPR001223">
    <property type="entry name" value="Glyco_hydro18_cat"/>
</dbReference>
<dbReference type="OMA" id="PWQWAAL"/>
<dbReference type="Pfam" id="PF00704">
    <property type="entry name" value="Glyco_hydro_18"/>
    <property type="match status" value="1"/>
</dbReference>
<dbReference type="InterPro" id="IPR018946">
    <property type="entry name" value="PhoD-like_MPP"/>
</dbReference>
<evidence type="ECO:0000313" key="3">
    <source>
        <dbReference type="Proteomes" id="UP000002624"/>
    </source>
</evidence>
<evidence type="ECO:0000313" key="2">
    <source>
        <dbReference type="EMBL" id="EER41192.1"/>
    </source>
</evidence>
<sequence length="1036" mass="115392">MPPFPGYGAFVQPRIICYHQTYHPNNGGKYMSMLPLTANNTGITHVILAAIHLNDGPGNITLNDHSPEHPRFASLWTEAGVMRTKGVKVMGMLGGAARGTFERLDQDTDIFERYYVPLRNMIRNHPLDGLDLDVEEEMSLRGIIRLIDRLKADFGEQFIITLAPVATALIEGMNHLSGFNYKALEAARGSKIAWYNTQFYNGWGTIENLEVYDRILSEGWSPRKVVLGILTNPANGSRGYVPMNRLSVVLGMLMVKHPTFGGVMGWEYFNALPGGVQQPWQWAALGPQNEMLDPPRLQQDTIKSPTQIYRYFSTFKGRIPSIDINKNIHNIKKSEPPTLRLQIHATTTSLSVQERAKSCTRFHLVNHGNAMPSIQTTLAATSSVLMRLPGYIFLRWIPGHQFPPLIVTSLLVYLTSVFVIVSGPAFKQAQQRDCTIASARKDARTAKGSLSSGESSERSRNGGERSLLSVLATGLPSTHAPYVNLATVGINILIALGTLDAVTRGQYMYPTTELAFSRVGYVSSTTANILIREPDVKQLPIRISYRVIENGREGESFEGGVIYVINNDTDYTFPVTLTGLQPSKEYQYSLSNNMSGKFNTAAAPGSAAAYRLSFLSSSCMKANFPYNPLNHPLRIYGLELISTIVSKLPSFSRPSFMLFLGDFIYIDVPFRWGSSISHYRSEYRKVYASPSWHTGPEPAMNIPWIHTLDDHEIANDWHLGNETDPYPAAFDTYRHYHMSVNPPIDKSPFSVPFNTTYFSFTNGPASFFMLDTRTYRSEPLRDNSTMLGSAQLNSLLHWISREELAGVQWKIIASSVPFSKNWRIGTEDTWGGFLGERRRIFEAIWRTERELGIRVVLLSGDRHEFGAIRFPDPFLAGTPGQKGSGADSSPEDGMGIHEFCTGPLNMFHVPGGIFSQSDDEDVVIKYLPAGNNKVGIVNIDVEDGTNSALRYSLYIGEELVWEYKLTTPLKLEGAKSRVLPPGQVVFDKPEDVSVVGKMKSVFGEAQVLVKSLIKSVTGMVKRLVLLLVKKEVVPKV</sequence>
<dbReference type="InterPro" id="IPR052900">
    <property type="entry name" value="Phospholipid_Metab_Enz"/>
</dbReference>
<dbReference type="HOGENOM" id="CLU_315476_0_0_1"/>
<dbReference type="Gene3D" id="3.60.21.70">
    <property type="entry name" value="PhoD-like phosphatase"/>
    <property type="match status" value="1"/>
</dbReference>
<dbReference type="PANTHER" id="PTHR43606">
    <property type="entry name" value="PHOSPHATASE, PUTATIVE (AFU_ORTHOLOGUE AFUA_6G08710)-RELATED"/>
    <property type="match status" value="1"/>
</dbReference>
<dbReference type="Pfam" id="PF09423">
    <property type="entry name" value="PhoD"/>
    <property type="match status" value="1"/>
</dbReference>
<proteinExistence type="predicted"/>
<dbReference type="InterPro" id="IPR017853">
    <property type="entry name" value="GH"/>
</dbReference>
<dbReference type="eggNOG" id="ENOG502QPM1">
    <property type="taxonomic scope" value="Eukaryota"/>
</dbReference>
<gene>
    <name evidence="2" type="ORF">HCDG_04838</name>
</gene>
<reference evidence="3" key="1">
    <citation type="submission" date="2009-05" db="EMBL/GenBank/DDBJ databases">
        <title>The genome sequence of Ajellomyces capsulatus strain H143.</title>
        <authorList>
            <person name="Champion M."/>
            <person name="Cuomo C.A."/>
            <person name="Ma L.-J."/>
            <person name="Henn M.R."/>
            <person name="Sil A."/>
            <person name="Goldman B."/>
            <person name="Young S.K."/>
            <person name="Kodira C.D."/>
            <person name="Zeng Q."/>
            <person name="Koehrsen M."/>
            <person name="Alvarado L."/>
            <person name="Berlin A.M."/>
            <person name="Borenstein D."/>
            <person name="Chen Z."/>
            <person name="Engels R."/>
            <person name="Freedman E."/>
            <person name="Gellesch M."/>
            <person name="Goldberg J."/>
            <person name="Griggs A."/>
            <person name="Gujja S."/>
            <person name="Heiman D.I."/>
            <person name="Hepburn T.A."/>
            <person name="Howarth C."/>
            <person name="Jen D."/>
            <person name="Larson L."/>
            <person name="Lewis B."/>
            <person name="Mehta T."/>
            <person name="Park D."/>
            <person name="Pearson M."/>
            <person name="Roberts A."/>
            <person name="Saif S."/>
            <person name="Shea T.D."/>
            <person name="Shenoy N."/>
            <person name="Sisk P."/>
            <person name="Stolte C."/>
            <person name="Sykes S."/>
            <person name="Walk T."/>
            <person name="White J."/>
            <person name="Yandava C."/>
            <person name="Klein B."/>
            <person name="McEwen J.G."/>
            <person name="Puccia R."/>
            <person name="Goldman G.H."/>
            <person name="Felipe M.S."/>
            <person name="Nino-Vega G."/>
            <person name="San-Blas G."/>
            <person name="Taylor J.W."/>
            <person name="Mendoza L."/>
            <person name="Galagan J.E."/>
            <person name="Nusbaum C."/>
            <person name="Birren B.W."/>
        </authorList>
    </citation>
    <scope>NUCLEOTIDE SEQUENCE [LARGE SCALE GENOMIC DNA]</scope>
    <source>
        <strain evidence="3">H143</strain>
    </source>
</reference>
<dbReference type="GO" id="GO:0005975">
    <property type="term" value="P:carbohydrate metabolic process"/>
    <property type="evidence" value="ECO:0007669"/>
    <property type="project" value="InterPro"/>
</dbReference>
<feature type="domain" description="GH18" evidence="1">
    <location>
        <begin position="13"/>
        <end position="295"/>
    </location>
</feature>
<dbReference type="EMBL" id="GG692424">
    <property type="protein sequence ID" value="EER41192.1"/>
    <property type="molecule type" value="Genomic_DNA"/>
</dbReference>
<accession>C6HEH1</accession>
<dbReference type="Proteomes" id="UP000002624">
    <property type="component" value="Unassembled WGS sequence"/>
</dbReference>
<dbReference type="AlphaFoldDB" id="C6HEH1"/>
<dbReference type="InterPro" id="IPR029052">
    <property type="entry name" value="Metallo-depent_PP-like"/>
</dbReference>
<dbReference type="VEuPathDB" id="FungiDB:HCDG_04838"/>
<dbReference type="PROSITE" id="PS51910">
    <property type="entry name" value="GH18_2"/>
    <property type="match status" value="1"/>
</dbReference>
<evidence type="ECO:0000259" key="1">
    <source>
        <dbReference type="PROSITE" id="PS51910"/>
    </source>
</evidence>
<dbReference type="InterPro" id="IPR038607">
    <property type="entry name" value="PhoD-like_sf"/>
</dbReference>
<dbReference type="CDD" id="cd07389">
    <property type="entry name" value="MPP_PhoD"/>
    <property type="match status" value="1"/>
</dbReference>
<dbReference type="Gene3D" id="3.20.20.80">
    <property type="entry name" value="Glycosidases"/>
    <property type="match status" value="1"/>
</dbReference>
<dbReference type="SUPFAM" id="SSF51445">
    <property type="entry name" value="(Trans)glycosidases"/>
    <property type="match status" value="1"/>
</dbReference>
<dbReference type="SUPFAM" id="SSF56300">
    <property type="entry name" value="Metallo-dependent phosphatases"/>
    <property type="match status" value="1"/>
</dbReference>
<dbReference type="STRING" id="544712.C6HEH1"/>